<sequence>MELTVGKKSVIRQDTFDVTSSLSVKRGSIERPIIGDNNDKTKSSSKLLSNKGGKSKGENANSVNIKSITEHTQSDKGTKDNLDNKDAEKNKHTPSSNKDLADSRESPDKKKIDIKSKLLSNLNERKNNTSTKPESKEELSHHSNKEQIKGNLTGKGHKETDKTEKHKEISDPKKPSENSSNTSTGNQIKTQDSVKKLNSTEVGTKEEPVIKPSTKPKILPVKEKEEKKLLSDTQADSSIKSKGNNLKSPPKEKEHVNKENVLGLFTPKIASSGNKKNLDKSKIDHERYEVVDIPDDVIKTESKKSDAKLTNSSENRHIVSKVDASLKISPLTQTSDKPREKEPNSLNIAKKQHVANEKTENNNQDLRDGNFANLFESNNSIQTLNSHKKQTSDTLPFHSGTVAASNSTRDANTKQEKETLDLTPRSKPESDSIQISNTPLGRTLERHPDQGKRIANESKLVETPRLSHSWETDGILVPPRTGLSETKYKSQSNTSKFTPSNALVTSVSSINTAPLATYHQNIATRKETGTESPDLRLPSELTDISEEKNIKNTGDLEKDLSLFKQQLEKHSIYQDKESVPDAYQKDKSPKTYRAASYKPSKSEHSRSKQLNTKMSTSEPPIADAEGEIRFDSQEVLHEERKTFHKAETAYKNRIKQLEEEANGFLKTIENISSENTALRRQLDEAETNRVLSKVNDIEVAMKEIEIQGPYDENGRTKSPKRDEGQIQDDKDDKQGEDSSKLRPSSSALQAMDALHKEIRELKAQLIKLQSDNHSANEENMKLKAEHLQTVKRLYAIEKEKASLESSVTAVESEKLSKIQGLENEKTSNDGTLKHLRQENEELQKKVDALEFENKTLSASLAQKKLETEELLGAMKDDHKFDNEIKELKSEVMKLKLEKDEIEQKLQAELVNVRKENTESQSKSSSFTSLIDELKTKLDHLENEKLQLISERDTLQRASATQMKENATLKEDNERVKREFEEERAKYEKLKDEANAAKKDLEDTQKELEKFRADHEAMNREKDERIKQLMNELERLKSDLEREREEFKKEIHDLKMENERLEKFEKHMHTMEQRIKNVVEQLETSEKQKQELENQIGESKNETSTIEQQAFQLNLTIDNLKKKITEFDREKKNWLVQQDKFEEIESSNRRLTEENKHLRMKLELEMHRNLRLNPRGKLKQLPPARPAKTETSDPKNIQVSKKIDIADESMISETVEQKQKNTEGRLKELERWVEEVRETKAQRAVYIGNTSTKDERISKGEGGTKKVSFSKSNTSQKDSSKRPVKSSPLKPSRSMEDLRKDEDPPSARSSPSLPAIDREVRLTFGLGYRAIHMNKLKAATKVKKVF</sequence>
<feature type="compositionally biased region" description="Basic and acidic residues" evidence="2">
    <location>
        <begin position="123"/>
        <end position="148"/>
    </location>
</feature>
<name>A0ABD3WMV3_SINWO</name>
<feature type="compositionally biased region" description="Polar residues" evidence="2">
    <location>
        <begin position="375"/>
        <end position="385"/>
    </location>
</feature>
<keyword evidence="4" id="KW-1185">Reference proteome</keyword>
<evidence type="ECO:0000313" key="3">
    <source>
        <dbReference type="EMBL" id="KAL3875315.1"/>
    </source>
</evidence>
<comment type="caution">
    <text evidence="3">The sequence shown here is derived from an EMBL/GenBank/DDBJ whole genome shotgun (WGS) entry which is preliminary data.</text>
</comment>
<feature type="compositionally biased region" description="Basic and acidic residues" evidence="2">
    <location>
        <begin position="411"/>
        <end position="430"/>
    </location>
</feature>
<feature type="coiled-coil region" evidence="1">
    <location>
        <begin position="654"/>
        <end position="688"/>
    </location>
</feature>
<feature type="region of interest" description="Disordered" evidence="2">
    <location>
        <begin position="1"/>
        <end position="260"/>
    </location>
</feature>
<feature type="compositionally biased region" description="Low complexity" evidence="2">
    <location>
        <begin position="1305"/>
        <end position="1314"/>
    </location>
</feature>
<feature type="compositionally biased region" description="Polar residues" evidence="2">
    <location>
        <begin position="231"/>
        <end position="247"/>
    </location>
</feature>
<feature type="compositionally biased region" description="Low complexity" evidence="2">
    <location>
        <begin position="44"/>
        <end position="62"/>
    </location>
</feature>
<feature type="region of interest" description="Disordered" evidence="2">
    <location>
        <begin position="522"/>
        <end position="541"/>
    </location>
</feature>
<feature type="compositionally biased region" description="Basic and acidic residues" evidence="2">
    <location>
        <begin position="220"/>
        <end position="230"/>
    </location>
</feature>
<feature type="compositionally biased region" description="Polar residues" evidence="2">
    <location>
        <begin position="177"/>
        <end position="202"/>
    </location>
</feature>
<feature type="region of interest" description="Disordered" evidence="2">
    <location>
        <begin position="303"/>
        <end position="497"/>
    </location>
</feature>
<feature type="compositionally biased region" description="Basic and acidic residues" evidence="2">
    <location>
        <begin position="99"/>
        <end position="116"/>
    </location>
</feature>
<feature type="compositionally biased region" description="Basic and acidic residues" evidence="2">
    <location>
        <begin position="1292"/>
        <end position="1304"/>
    </location>
</feature>
<keyword evidence="1" id="KW-0175">Coiled coil</keyword>
<evidence type="ECO:0000256" key="1">
    <source>
        <dbReference type="SAM" id="Coils"/>
    </source>
</evidence>
<accession>A0ABD3WMV3</accession>
<dbReference type="Proteomes" id="UP001634394">
    <property type="component" value="Unassembled WGS sequence"/>
</dbReference>
<feature type="compositionally biased region" description="Basic and acidic residues" evidence="2">
    <location>
        <begin position="68"/>
        <end position="91"/>
    </location>
</feature>
<feature type="compositionally biased region" description="Basic and acidic residues" evidence="2">
    <location>
        <begin position="354"/>
        <end position="368"/>
    </location>
</feature>
<gene>
    <name evidence="3" type="ORF">ACJMK2_033280</name>
</gene>
<feature type="compositionally biased region" description="Polar residues" evidence="2">
    <location>
        <begin position="1266"/>
        <end position="1276"/>
    </location>
</feature>
<dbReference type="PANTHER" id="PTHR23159">
    <property type="entry name" value="CENTROSOMAL PROTEIN 2"/>
    <property type="match status" value="1"/>
</dbReference>
<feature type="compositionally biased region" description="Basic and acidic residues" evidence="2">
    <location>
        <begin position="573"/>
        <end position="589"/>
    </location>
</feature>
<feature type="region of interest" description="Disordered" evidence="2">
    <location>
        <begin position="705"/>
        <end position="747"/>
    </location>
</feature>
<feature type="compositionally biased region" description="Polar residues" evidence="2">
    <location>
        <begin position="431"/>
        <end position="440"/>
    </location>
</feature>
<organism evidence="3 4">
    <name type="scientific">Sinanodonta woodiana</name>
    <name type="common">Chinese pond mussel</name>
    <name type="synonym">Anodonta woodiana</name>
    <dbReference type="NCBI Taxonomy" id="1069815"/>
    <lineage>
        <taxon>Eukaryota</taxon>
        <taxon>Metazoa</taxon>
        <taxon>Spiralia</taxon>
        <taxon>Lophotrochozoa</taxon>
        <taxon>Mollusca</taxon>
        <taxon>Bivalvia</taxon>
        <taxon>Autobranchia</taxon>
        <taxon>Heteroconchia</taxon>
        <taxon>Palaeoheterodonta</taxon>
        <taxon>Unionida</taxon>
        <taxon>Unionoidea</taxon>
        <taxon>Unionidae</taxon>
        <taxon>Unioninae</taxon>
        <taxon>Sinanodonta</taxon>
    </lineage>
</organism>
<evidence type="ECO:0000313" key="4">
    <source>
        <dbReference type="Proteomes" id="UP001634394"/>
    </source>
</evidence>
<dbReference type="EMBL" id="JBJQND010000005">
    <property type="protein sequence ID" value="KAL3875315.1"/>
    <property type="molecule type" value="Genomic_DNA"/>
</dbReference>
<dbReference type="PANTHER" id="PTHR23159:SF31">
    <property type="entry name" value="CENTROSOME-ASSOCIATED PROTEIN CEP250 ISOFORM X1"/>
    <property type="match status" value="1"/>
</dbReference>
<protein>
    <submittedName>
        <fullName evidence="3">Uncharacterized protein</fullName>
    </submittedName>
</protein>
<evidence type="ECO:0000256" key="2">
    <source>
        <dbReference type="SAM" id="MobiDB-lite"/>
    </source>
</evidence>
<feature type="compositionally biased region" description="Basic and acidic residues" evidence="2">
    <location>
        <begin position="156"/>
        <end position="176"/>
    </location>
</feature>
<feature type="region of interest" description="Disordered" evidence="2">
    <location>
        <begin position="1253"/>
        <end position="1314"/>
    </location>
</feature>
<feature type="compositionally biased region" description="Basic and acidic residues" evidence="2">
    <location>
        <begin position="443"/>
        <end position="462"/>
    </location>
</feature>
<feature type="compositionally biased region" description="Basic and acidic residues" evidence="2">
    <location>
        <begin position="712"/>
        <end position="740"/>
    </location>
</feature>
<feature type="compositionally biased region" description="Basic and acidic residues" evidence="2">
    <location>
        <begin position="1253"/>
        <end position="1263"/>
    </location>
</feature>
<feature type="region of interest" description="Disordered" evidence="2">
    <location>
        <begin position="1174"/>
        <end position="1200"/>
    </location>
</feature>
<feature type="coiled-coil region" evidence="1">
    <location>
        <begin position="832"/>
        <end position="1160"/>
    </location>
</feature>
<feature type="compositionally biased region" description="Polar residues" evidence="2">
    <location>
        <begin position="608"/>
        <end position="618"/>
    </location>
</feature>
<feature type="compositionally biased region" description="Basic and acidic residues" evidence="2">
    <location>
        <begin position="249"/>
        <end position="258"/>
    </location>
</feature>
<feature type="region of interest" description="Disordered" evidence="2">
    <location>
        <begin position="573"/>
        <end position="625"/>
    </location>
</feature>
<reference evidence="3 4" key="1">
    <citation type="submission" date="2024-11" db="EMBL/GenBank/DDBJ databases">
        <title>Chromosome-level genome assembly of the freshwater bivalve Anodonta woodiana.</title>
        <authorList>
            <person name="Chen X."/>
        </authorList>
    </citation>
    <scope>NUCLEOTIDE SEQUENCE [LARGE SCALE GENOMIC DNA]</scope>
    <source>
        <strain evidence="3">MN2024</strain>
        <tissue evidence="3">Gills</tissue>
    </source>
</reference>
<proteinExistence type="predicted"/>